<proteinExistence type="predicted"/>
<dbReference type="InterPro" id="IPR023390">
    <property type="entry name" value="Phage_M13_G8P_capsid_dom_sf"/>
</dbReference>
<protein>
    <submittedName>
        <fullName evidence="2">Uncharacterized protein</fullName>
    </submittedName>
</protein>
<keyword evidence="1" id="KW-0812">Transmembrane</keyword>
<reference evidence="2" key="1">
    <citation type="journal article" date="2018" name="Genome Biol.">
        <title>SKESA: strategic k-mer extension for scrupulous assemblies.</title>
        <authorList>
            <person name="Souvorov A."/>
            <person name="Agarwala R."/>
            <person name="Lipman D.J."/>
        </authorList>
    </citation>
    <scope>NUCLEOTIDE SEQUENCE</scope>
    <source>
        <strain evidence="2">MA.CK_95/00012601</strain>
    </source>
</reference>
<evidence type="ECO:0000313" key="2">
    <source>
        <dbReference type="EMBL" id="HAG2561973.1"/>
    </source>
</evidence>
<dbReference type="Pfam" id="PF19199">
    <property type="entry name" value="Phage_coatGP8"/>
    <property type="match status" value="1"/>
</dbReference>
<feature type="transmembrane region" description="Helical" evidence="1">
    <location>
        <begin position="60"/>
        <end position="80"/>
    </location>
</feature>
<reference evidence="2" key="2">
    <citation type="submission" date="2020-02" db="EMBL/GenBank/DDBJ databases">
        <authorList>
            <consortium name="NCBI Pathogen Detection Project"/>
        </authorList>
    </citation>
    <scope>NUCLEOTIDE SEQUENCE</scope>
    <source>
        <strain evidence="2">MA.CK_95/00012601</strain>
    </source>
</reference>
<name>A0A760MU57_SALER</name>
<dbReference type="EMBL" id="DAAXUA010000009">
    <property type="protein sequence ID" value="HAG2561973.1"/>
    <property type="molecule type" value="Genomic_DNA"/>
</dbReference>
<keyword evidence="1" id="KW-1133">Transmembrane helix</keyword>
<dbReference type="AlphaFoldDB" id="A0A760MU57"/>
<sequence>MSVISVIKGYSHTAVQKVKTSPYQFIILSTMAFSSFSASAEDFDPATVVKGAFDTLTAQVGSMLSSGWGLCITLTVGLLLMRLFKRVTSQAA</sequence>
<gene>
    <name evidence="2" type="ORF">G8W38_003748</name>
</gene>
<accession>A0A760MU57</accession>
<dbReference type="SUPFAM" id="SSF57987">
    <property type="entry name" value="Inovirus (filamentous phage) major coat protein"/>
    <property type="match status" value="1"/>
</dbReference>
<comment type="caution">
    <text evidence="2">The sequence shown here is derived from an EMBL/GenBank/DDBJ whole genome shotgun (WGS) entry which is preliminary data.</text>
</comment>
<keyword evidence="1" id="KW-0472">Membrane</keyword>
<organism evidence="2">
    <name type="scientific">Salmonella enterica</name>
    <name type="common">Salmonella choleraesuis</name>
    <dbReference type="NCBI Taxonomy" id="28901"/>
    <lineage>
        <taxon>Bacteria</taxon>
        <taxon>Pseudomonadati</taxon>
        <taxon>Pseudomonadota</taxon>
        <taxon>Gammaproteobacteria</taxon>
        <taxon>Enterobacterales</taxon>
        <taxon>Enterobacteriaceae</taxon>
        <taxon>Salmonella</taxon>
    </lineage>
</organism>
<dbReference type="Gene3D" id="1.20.5.80">
    <property type="match status" value="1"/>
</dbReference>
<feature type="transmembrane region" description="Helical" evidence="1">
    <location>
        <begin position="21"/>
        <end position="40"/>
    </location>
</feature>
<dbReference type="InterPro" id="IPR008020">
    <property type="entry name" value="G8P"/>
</dbReference>
<evidence type="ECO:0000256" key="1">
    <source>
        <dbReference type="SAM" id="Phobius"/>
    </source>
</evidence>